<evidence type="ECO:0000313" key="4">
    <source>
        <dbReference type="EMBL" id="BBF85535.1"/>
    </source>
</evidence>
<feature type="binding site" evidence="3">
    <location>
        <position position="128"/>
    </location>
    <ligand>
        <name>a divalent metal cation</name>
        <dbReference type="ChEBI" id="CHEBI:60240"/>
    </ligand>
</feature>
<dbReference type="PANTHER" id="PTHR37302:SF1">
    <property type="entry name" value="PROTEIN DINB"/>
    <property type="match status" value="1"/>
</dbReference>
<dbReference type="SUPFAM" id="SSF109854">
    <property type="entry name" value="DinB/YfiT-like putative metalloenzymes"/>
    <property type="match status" value="1"/>
</dbReference>
<dbReference type="InterPro" id="IPR007837">
    <property type="entry name" value="DinB"/>
</dbReference>
<dbReference type="Proteomes" id="UP000198290">
    <property type="component" value="Chromosome"/>
</dbReference>
<sequence>MQALLPTLFQAKAWANQQLFALLEQQLQALAADTQTAAVRMLNHVWLVEQIFQANLQQQPHGFEALNTPDTPTLAALQARQQASDAWYQQYLRSMDASQLGEAVDFRFVDGKPGRMQRCEMLLHLITHGSYHRGMVGRMLAEAGIRPPKDSLTIFLHQTA</sequence>
<name>A0A3G9GDJ3_9NEIS</name>
<dbReference type="STRING" id="332411.VI06_13440"/>
<reference evidence="5" key="1">
    <citation type="journal article" date="2017" name="Biotechnol. Biofuels">
        <title>Evaluation of environmental bacterial communities as a factor affecting the growth of duckweed Lemna minor.</title>
        <authorList>
            <person name="Ishizawa H."/>
            <person name="Kuroda M."/>
            <person name="Morikawa M."/>
            <person name="Ike M."/>
        </authorList>
    </citation>
    <scope>NUCLEOTIDE SEQUENCE [LARGE SCALE GENOMIC DNA]</scope>
    <source>
        <strain evidence="5">H3</strain>
    </source>
</reference>
<keyword evidence="2 3" id="KW-0479">Metal-binding</keyword>
<evidence type="ECO:0000313" key="5">
    <source>
        <dbReference type="Proteomes" id="UP000198290"/>
    </source>
</evidence>
<evidence type="ECO:0008006" key="6">
    <source>
        <dbReference type="Google" id="ProtNLM"/>
    </source>
</evidence>
<dbReference type="Pfam" id="PF05163">
    <property type="entry name" value="DinB"/>
    <property type="match status" value="1"/>
</dbReference>
<feature type="binding site" evidence="3">
    <location>
        <position position="44"/>
    </location>
    <ligand>
        <name>a divalent metal cation</name>
        <dbReference type="ChEBI" id="CHEBI:60240"/>
    </ligand>
</feature>
<reference evidence="4 5" key="2">
    <citation type="journal article" date="2017" name="Genome Announc.">
        <title>Draft genome sequence of Aquitalea magnusonii strain H3, a plant growth-promoting bacterium of duckweed Lemna minor.</title>
        <authorList>
            <person name="Ishizawa H."/>
            <person name="Kuroda M."/>
            <person name="Ike M."/>
        </authorList>
    </citation>
    <scope>NUCLEOTIDE SEQUENCE [LARGE SCALE GENOMIC DNA]</scope>
    <source>
        <strain evidence="4 5">H3</strain>
    </source>
</reference>
<dbReference type="AlphaFoldDB" id="A0A3G9GDJ3"/>
<dbReference type="Gene3D" id="1.20.120.450">
    <property type="entry name" value="dinb family like domain"/>
    <property type="match status" value="1"/>
</dbReference>
<protein>
    <recommendedName>
        <fullName evidence="6">Damage-inducible protein DinB</fullName>
    </recommendedName>
</protein>
<feature type="binding site" evidence="3">
    <location>
        <position position="132"/>
    </location>
    <ligand>
        <name>a divalent metal cation</name>
        <dbReference type="ChEBI" id="CHEBI:60240"/>
    </ligand>
</feature>
<dbReference type="PANTHER" id="PTHR37302">
    <property type="entry name" value="SLR1116 PROTEIN"/>
    <property type="match status" value="1"/>
</dbReference>
<dbReference type="GO" id="GO:0046872">
    <property type="term" value="F:metal ion binding"/>
    <property type="evidence" value="ECO:0007669"/>
    <property type="project" value="UniProtKB-KW"/>
</dbReference>
<dbReference type="RefSeq" id="WP_089083263.1">
    <property type="nucleotide sequence ID" value="NZ_AP018823.1"/>
</dbReference>
<dbReference type="InterPro" id="IPR034660">
    <property type="entry name" value="DinB/YfiT-like"/>
</dbReference>
<dbReference type="KEGG" id="amah:DLM_1919"/>
<keyword evidence="5" id="KW-1185">Reference proteome</keyword>
<dbReference type="OrthoDB" id="9807509at2"/>
<reference evidence="5" key="3">
    <citation type="journal article" date="2017" name="Plant Physiol. Biochem.">
        <title>Differential oxidative and antioxidative response of duckweed Lemna minor toward plant growth promoting/inhibiting bacteria.</title>
        <authorList>
            <person name="Ishizawa H."/>
            <person name="Kuroda M."/>
            <person name="Morikawa M."/>
            <person name="Ike M."/>
        </authorList>
    </citation>
    <scope>NUCLEOTIDE SEQUENCE [LARGE SCALE GENOMIC DNA]</scope>
    <source>
        <strain evidence="5">H3</strain>
    </source>
</reference>
<comment type="similarity">
    <text evidence="1">Belongs to the DinB family.</text>
</comment>
<proteinExistence type="inferred from homology"/>
<evidence type="ECO:0000256" key="3">
    <source>
        <dbReference type="PIRSR" id="PIRSR607837-1"/>
    </source>
</evidence>
<evidence type="ECO:0000256" key="2">
    <source>
        <dbReference type="ARBA" id="ARBA00022723"/>
    </source>
</evidence>
<dbReference type="EMBL" id="AP018823">
    <property type="protein sequence ID" value="BBF85535.1"/>
    <property type="molecule type" value="Genomic_DNA"/>
</dbReference>
<organism evidence="4 5">
    <name type="scientific">Aquitalea magnusonii</name>
    <dbReference type="NCBI Taxonomy" id="332411"/>
    <lineage>
        <taxon>Bacteria</taxon>
        <taxon>Pseudomonadati</taxon>
        <taxon>Pseudomonadota</taxon>
        <taxon>Betaproteobacteria</taxon>
        <taxon>Neisseriales</taxon>
        <taxon>Chromobacteriaceae</taxon>
        <taxon>Aquitalea</taxon>
    </lineage>
</organism>
<gene>
    <name evidence="4" type="ORF">DLM_1919</name>
</gene>
<accession>A0A3G9GDJ3</accession>
<evidence type="ECO:0000256" key="1">
    <source>
        <dbReference type="ARBA" id="ARBA00008635"/>
    </source>
</evidence>